<organism evidence="1 2">
    <name type="scientific">Mycolicibacillus koreensis</name>
    <dbReference type="NCBI Taxonomy" id="1069220"/>
    <lineage>
        <taxon>Bacteria</taxon>
        <taxon>Bacillati</taxon>
        <taxon>Actinomycetota</taxon>
        <taxon>Actinomycetes</taxon>
        <taxon>Mycobacteriales</taxon>
        <taxon>Mycobacteriaceae</taxon>
        <taxon>Mycolicibacillus</taxon>
    </lineage>
</organism>
<reference evidence="1 2" key="1">
    <citation type="submission" date="2017-04" db="EMBL/GenBank/DDBJ databases">
        <title>The new phylogeny of genus Mycobacterium.</title>
        <authorList>
            <person name="Tortoli E."/>
            <person name="Trovato A."/>
            <person name="Cirillo D.M."/>
        </authorList>
    </citation>
    <scope>NUCLEOTIDE SEQUENCE [LARGE SCALE GENOMIC DNA]</scope>
    <source>
        <strain evidence="1 2">KCTC 19819</strain>
    </source>
</reference>
<dbReference type="Proteomes" id="UP000193577">
    <property type="component" value="Unassembled WGS sequence"/>
</dbReference>
<comment type="caution">
    <text evidence="1">The sequence shown here is derived from an EMBL/GenBank/DDBJ whole genome shotgun (WGS) entry which is preliminary data.</text>
</comment>
<sequence>MVKPVPIVLTLLVAAGLAVSPGAAADPQSCPAVCDTIPDTAWIAAADIPLAATARWPALATVAVPETGAPSPLRFEELCGRPAPAGDPRTYAVAATARVERPEGQWRLQAQVLHWRGETWRGGQLATEVFNTAVATLRSCQQGAPDQSPSLTVAEPGRVAAVIAGPVIAHSYLVVHPQSSTLSALTLWSSAPQVPWPPIDDGTVLDALLRPLCAAYLGSCG</sequence>
<protein>
    <submittedName>
        <fullName evidence="1">ATPase</fullName>
    </submittedName>
</protein>
<keyword evidence="2" id="KW-1185">Reference proteome</keyword>
<evidence type="ECO:0000313" key="2">
    <source>
        <dbReference type="Proteomes" id="UP000193577"/>
    </source>
</evidence>
<accession>A0A7I7SIA1</accession>
<dbReference type="EMBL" id="NCXO01000012">
    <property type="protein sequence ID" value="OSC34202.1"/>
    <property type="molecule type" value="Genomic_DNA"/>
</dbReference>
<evidence type="ECO:0000313" key="1">
    <source>
        <dbReference type="EMBL" id="OSC34202.1"/>
    </source>
</evidence>
<name>A0A7I7SIA1_9MYCO</name>
<gene>
    <name evidence="1" type="ORF">B8W67_07605</name>
</gene>
<proteinExistence type="predicted"/>
<dbReference type="AlphaFoldDB" id="A0A7I7SIA1"/>